<dbReference type="Proteomes" id="UP000305238">
    <property type="component" value="Unassembled WGS sequence"/>
</dbReference>
<evidence type="ECO:0000313" key="4">
    <source>
        <dbReference type="Proteomes" id="UP000305238"/>
    </source>
</evidence>
<keyword evidence="4" id="KW-1185">Reference proteome</keyword>
<dbReference type="SUPFAM" id="SSF46785">
    <property type="entry name" value="Winged helix' DNA-binding domain"/>
    <property type="match status" value="1"/>
</dbReference>
<evidence type="ECO:0000256" key="1">
    <source>
        <dbReference type="SAM" id="MobiDB-lite"/>
    </source>
</evidence>
<feature type="region of interest" description="Disordered" evidence="1">
    <location>
        <begin position="1"/>
        <end position="37"/>
    </location>
</feature>
<sequence>MNPGPRSVNQGVRPHTPGASPSRGGLTGRNIGAVTTGTLPADEPAVWRTMLRAQARISRRLQADLLARHGLALASYDVLLHLGEAPDGRLRMNDLADRVLLSRSGLTRLVDRMQRDGLVVRQSCADDARGLYAVLTAAGRDRLADATPTYRQGVRDYLLSRLDEPDLRILGHILGKLADEKVPARAASGRSPWRPSP</sequence>
<dbReference type="Gene3D" id="1.10.10.10">
    <property type="entry name" value="Winged helix-like DNA-binding domain superfamily/Winged helix DNA-binding domain"/>
    <property type="match status" value="1"/>
</dbReference>
<dbReference type="SMART" id="SM00347">
    <property type="entry name" value="HTH_MARR"/>
    <property type="match status" value="1"/>
</dbReference>
<dbReference type="InterPro" id="IPR039422">
    <property type="entry name" value="MarR/SlyA-like"/>
</dbReference>
<dbReference type="PANTHER" id="PTHR33164:SF99">
    <property type="entry name" value="MARR FAMILY REGULATORY PROTEIN"/>
    <property type="match status" value="1"/>
</dbReference>
<dbReference type="GO" id="GO:0006950">
    <property type="term" value="P:response to stress"/>
    <property type="evidence" value="ECO:0007669"/>
    <property type="project" value="TreeGrafter"/>
</dbReference>
<dbReference type="PRINTS" id="PR00598">
    <property type="entry name" value="HTHMARR"/>
</dbReference>
<protein>
    <submittedName>
        <fullName evidence="3">Winged helix-turn-helix transcriptional regulator</fullName>
    </submittedName>
</protein>
<dbReference type="GO" id="GO:0003700">
    <property type="term" value="F:DNA-binding transcription factor activity"/>
    <property type="evidence" value="ECO:0007669"/>
    <property type="project" value="InterPro"/>
</dbReference>
<dbReference type="OrthoDB" id="5432081at2"/>
<dbReference type="InterPro" id="IPR036388">
    <property type="entry name" value="WH-like_DNA-bd_sf"/>
</dbReference>
<feature type="domain" description="HTH marR-type" evidence="2">
    <location>
        <begin position="43"/>
        <end position="179"/>
    </location>
</feature>
<dbReference type="InterPro" id="IPR036390">
    <property type="entry name" value="WH_DNA-bd_sf"/>
</dbReference>
<dbReference type="EMBL" id="VCKZ01000356">
    <property type="protein sequence ID" value="TMR30063.1"/>
    <property type="molecule type" value="Genomic_DNA"/>
</dbReference>
<evidence type="ECO:0000259" key="2">
    <source>
        <dbReference type="PROSITE" id="PS50995"/>
    </source>
</evidence>
<gene>
    <name evidence="3" type="ORF">ETD96_34380</name>
</gene>
<accession>A0A5S4GAT9</accession>
<dbReference type="PANTHER" id="PTHR33164">
    <property type="entry name" value="TRANSCRIPTIONAL REGULATOR, MARR FAMILY"/>
    <property type="match status" value="1"/>
</dbReference>
<dbReference type="Pfam" id="PF12802">
    <property type="entry name" value="MarR_2"/>
    <property type="match status" value="1"/>
</dbReference>
<comment type="caution">
    <text evidence="3">The sequence shown here is derived from an EMBL/GenBank/DDBJ whole genome shotgun (WGS) entry which is preliminary data.</text>
</comment>
<name>A0A5S4GAT9_9ACTN</name>
<dbReference type="PROSITE" id="PS50995">
    <property type="entry name" value="HTH_MARR_2"/>
    <property type="match status" value="1"/>
</dbReference>
<evidence type="ECO:0000313" key="3">
    <source>
        <dbReference type="EMBL" id="TMR30063.1"/>
    </source>
</evidence>
<organism evidence="3 4">
    <name type="scientific">Actinomadura geliboluensis</name>
    <dbReference type="NCBI Taxonomy" id="882440"/>
    <lineage>
        <taxon>Bacteria</taxon>
        <taxon>Bacillati</taxon>
        <taxon>Actinomycetota</taxon>
        <taxon>Actinomycetes</taxon>
        <taxon>Streptosporangiales</taxon>
        <taxon>Thermomonosporaceae</taxon>
        <taxon>Actinomadura</taxon>
    </lineage>
</organism>
<reference evidence="3 4" key="1">
    <citation type="submission" date="2019-05" db="EMBL/GenBank/DDBJ databases">
        <title>Draft genome sequence of Actinomadura geliboluensis A8036.</title>
        <authorList>
            <person name="Saricaoglu S."/>
            <person name="Isik K."/>
        </authorList>
    </citation>
    <scope>NUCLEOTIDE SEQUENCE [LARGE SCALE GENOMIC DNA]</scope>
    <source>
        <strain evidence="3 4">A8036</strain>
    </source>
</reference>
<dbReference type="AlphaFoldDB" id="A0A5S4GAT9"/>
<dbReference type="InterPro" id="IPR000835">
    <property type="entry name" value="HTH_MarR-typ"/>
</dbReference>
<proteinExistence type="predicted"/>